<evidence type="ECO:0000256" key="8">
    <source>
        <dbReference type="ARBA" id="ARBA00022932"/>
    </source>
</evidence>
<keyword evidence="7" id="KW-0235">DNA replication</keyword>
<dbReference type="PANTHER" id="PTHR32294">
    <property type="entry name" value="DNA POLYMERASE III SUBUNIT ALPHA"/>
    <property type="match status" value="1"/>
</dbReference>
<dbReference type="GO" id="GO:0003676">
    <property type="term" value="F:nucleic acid binding"/>
    <property type="evidence" value="ECO:0007669"/>
    <property type="project" value="InterPro"/>
</dbReference>
<comment type="catalytic activity">
    <reaction evidence="10">
        <text>DNA(n) + a 2'-deoxyribonucleoside 5'-triphosphate = DNA(n+1) + diphosphate</text>
        <dbReference type="Rhea" id="RHEA:22508"/>
        <dbReference type="Rhea" id="RHEA-COMP:17339"/>
        <dbReference type="Rhea" id="RHEA-COMP:17340"/>
        <dbReference type="ChEBI" id="CHEBI:33019"/>
        <dbReference type="ChEBI" id="CHEBI:61560"/>
        <dbReference type="ChEBI" id="CHEBI:173112"/>
        <dbReference type="EC" id="2.7.7.7"/>
    </reaction>
</comment>
<dbReference type="Pfam" id="PF01336">
    <property type="entry name" value="tRNA_anti-codon"/>
    <property type="match status" value="1"/>
</dbReference>
<dbReference type="EC" id="2.7.7.7" evidence="3"/>
<evidence type="ECO:0000256" key="10">
    <source>
        <dbReference type="ARBA" id="ARBA00049244"/>
    </source>
</evidence>
<dbReference type="NCBIfam" id="NF005298">
    <property type="entry name" value="PRK06826.1"/>
    <property type="match status" value="1"/>
</dbReference>
<evidence type="ECO:0000256" key="6">
    <source>
        <dbReference type="ARBA" id="ARBA00022695"/>
    </source>
</evidence>
<dbReference type="NCBIfam" id="TIGR00594">
    <property type="entry name" value="polc"/>
    <property type="match status" value="1"/>
</dbReference>
<gene>
    <name evidence="13" type="ORF">IAB07_03665</name>
</gene>
<dbReference type="InterPro" id="IPR011708">
    <property type="entry name" value="DNA_pol3_alpha_NTPase_dom"/>
</dbReference>
<dbReference type="GO" id="GO:0005737">
    <property type="term" value="C:cytoplasm"/>
    <property type="evidence" value="ECO:0007669"/>
    <property type="project" value="UniProtKB-SubCell"/>
</dbReference>
<dbReference type="Pfam" id="PF17657">
    <property type="entry name" value="DNA_pol3_finger"/>
    <property type="match status" value="1"/>
</dbReference>
<evidence type="ECO:0000256" key="2">
    <source>
        <dbReference type="ARBA" id="ARBA00009496"/>
    </source>
</evidence>
<dbReference type="Pfam" id="PF02811">
    <property type="entry name" value="PHP"/>
    <property type="match status" value="1"/>
</dbReference>
<evidence type="ECO:0000313" key="14">
    <source>
        <dbReference type="Proteomes" id="UP000824145"/>
    </source>
</evidence>
<dbReference type="InterPro" id="IPR029460">
    <property type="entry name" value="DNAPol_HHH"/>
</dbReference>
<comment type="function">
    <text evidence="9">DNA polymerase III is a complex, multichain enzyme responsible for most of the replicative synthesis in bacteria. This DNA polymerase also exhibits 3' to 5' exonuclease activity. The alpha chain is the DNA polymerase.</text>
</comment>
<sequence>MAEKTQEEKTREKPQEEEREEKQEGEENAEQGAKKEKKEPKYPPVPDVIEGFVHLHVHTEYSLLDGAARLVAGKKSPLLDAVWNMGMRAMAVTDHGNMFAAYTFQKMAVKHGIKPIIGCEFYTCEDMNVHDKQRNHLILLAKNNEGYYNLVKLNSLAYTQGFHYKPRIDLKLLKEHSKGLICLSACLAGKIPQLLLAGDYEGAKKYALELKSMFDEGDFYIELQDHGMEEQKRINPDLVRLAAEIGVKVVATNDAHYIERSDAEMHDVLLCIQTGKTLDDPTRMRFSSDQVYLRSPEEMEKLFAWVPEAIATTTEIANKCNVNITRQDLMPPFKPDDGSSPPDYLRKLAYEGLEKRYGKITDEIRERAEYELGIIIKTGFAEYYLIVWDFIRYAKSQGIPVGAGRGSGVSSIIAYAIGITNVDPLKYQLLFERFLNPERVSAPDFDVDFCYERRGEVIDYVIRKYGSEKVCQILALGTMKAKGAIKDVARVYGVPLALVNRTTKAIDNAPDVTLGKVLHAELNVGKDGEEVKSHYSPEVVEIYNTSDEMHRVIDMALKIEGMPRQCSKHAAGVVICKEVISDYVPLQKNGEDITTQYQKDEVEELGMLKMDFLGLKTLTDIRKAHQYVLEDHGVDVDFSKLGYEDPKVYELISTGETDAVFQLEGAGMKKFMRQLRPENMEDIIAGISLYRPGPMDKIPEYVANKHDPSRIKYAHPLLKPILSNSYGIMVYQEQVMQIVQSLAGFSLGRADLLRRAMGKKKLEIMIAEKKVFLYGCEAVPPTYNKDGSIANKGQPAVDGCEKRGVPVPVAESIFADMQKFASYAFNKSHAAAYAVLAYETAYYKCYYNIEFIAAVINNRITSADEVEKYLTYLRKYEYEILPPDINASYPEFKVENGGLRFGLCGIKGVGQAAMQTLTEEREKNGKFKSFNEIFKRLPAGTLNKKLVESLIKAGAFDCFGYNRSALWAVYETVMSKWQQIKKNEGSNQMSLFDMYDDGTDVVDVMPRTKEYGRMQKLMYEKEVLGIYMSGHPLEDYAEKYKQLDFNLSMIQPLLRSEESDEEEEGGEELDDDIHELIRTFDKQRVVLGGILQGVGTKVTKSNELMAIGRLEDLYGTIEVVAFPKTYAACRDLFQNDKIVLVEGVLNAGVGGASVNVRKLTLWDNEGAQEEEEREEDDLYINVRDESRLPEVNRALMERPGGSHVFMQINGKLFRSPYSVTIKPGLIYELEYIFGEGCTKQRPRKK</sequence>
<feature type="region of interest" description="Disordered" evidence="11">
    <location>
        <begin position="1"/>
        <end position="43"/>
    </location>
</feature>
<keyword evidence="8" id="KW-0239">DNA-directed DNA polymerase</keyword>
<dbReference type="CDD" id="cd04485">
    <property type="entry name" value="DnaE_OBF"/>
    <property type="match status" value="1"/>
</dbReference>
<reference evidence="13" key="1">
    <citation type="submission" date="2020-10" db="EMBL/GenBank/DDBJ databases">
        <authorList>
            <person name="Gilroy R."/>
        </authorList>
    </citation>
    <scope>NUCLEOTIDE SEQUENCE</scope>
    <source>
        <strain evidence="13">9366</strain>
    </source>
</reference>
<evidence type="ECO:0000256" key="9">
    <source>
        <dbReference type="ARBA" id="ARBA00025611"/>
    </source>
</evidence>
<dbReference type="SUPFAM" id="SSF89550">
    <property type="entry name" value="PHP domain-like"/>
    <property type="match status" value="1"/>
</dbReference>
<comment type="similarity">
    <text evidence="2">Belongs to the DNA polymerase type-C family. DnaE subfamily.</text>
</comment>
<dbReference type="AlphaFoldDB" id="A0A9D1MMQ8"/>
<keyword evidence="5 13" id="KW-0808">Transferase</keyword>
<evidence type="ECO:0000256" key="4">
    <source>
        <dbReference type="ARBA" id="ARBA00019114"/>
    </source>
</evidence>
<dbReference type="NCBIfam" id="NF004226">
    <property type="entry name" value="PRK05673.1"/>
    <property type="match status" value="1"/>
</dbReference>
<evidence type="ECO:0000256" key="5">
    <source>
        <dbReference type="ARBA" id="ARBA00022679"/>
    </source>
</evidence>
<dbReference type="Pfam" id="PF07733">
    <property type="entry name" value="DNA_pol3_alpha"/>
    <property type="match status" value="1"/>
</dbReference>
<dbReference type="SUPFAM" id="SSF160975">
    <property type="entry name" value="AF1531-like"/>
    <property type="match status" value="1"/>
</dbReference>
<feature type="domain" description="Polymerase/histidinol phosphatase N-terminal" evidence="12">
    <location>
        <begin position="53"/>
        <end position="125"/>
    </location>
</feature>
<evidence type="ECO:0000256" key="11">
    <source>
        <dbReference type="SAM" id="MobiDB-lite"/>
    </source>
</evidence>
<proteinExistence type="inferred from homology"/>
<dbReference type="Proteomes" id="UP000824145">
    <property type="component" value="Unassembled WGS sequence"/>
</dbReference>
<dbReference type="CDD" id="cd12113">
    <property type="entry name" value="PHP_PolIIIA_DnaE3"/>
    <property type="match status" value="1"/>
</dbReference>
<reference evidence="13" key="2">
    <citation type="journal article" date="2021" name="PeerJ">
        <title>Extensive microbial diversity within the chicken gut microbiome revealed by metagenomics and culture.</title>
        <authorList>
            <person name="Gilroy R."/>
            <person name="Ravi A."/>
            <person name="Getino M."/>
            <person name="Pursley I."/>
            <person name="Horton D.L."/>
            <person name="Alikhan N.F."/>
            <person name="Baker D."/>
            <person name="Gharbi K."/>
            <person name="Hall N."/>
            <person name="Watson M."/>
            <person name="Adriaenssens E.M."/>
            <person name="Foster-Nyarko E."/>
            <person name="Jarju S."/>
            <person name="Secka A."/>
            <person name="Antonio M."/>
            <person name="Oren A."/>
            <person name="Chaudhuri R.R."/>
            <person name="La Ragione R."/>
            <person name="Hildebrand F."/>
            <person name="Pallen M.J."/>
        </authorList>
    </citation>
    <scope>NUCLEOTIDE SEQUENCE</scope>
    <source>
        <strain evidence="13">9366</strain>
    </source>
</reference>
<dbReference type="InterPro" id="IPR041931">
    <property type="entry name" value="DNA_pol3_alpha_thumb_dom"/>
</dbReference>
<feature type="compositionally biased region" description="Basic and acidic residues" evidence="11">
    <location>
        <begin position="32"/>
        <end position="41"/>
    </location>
</feature>
<dbReference type="InterPro" id="IPR004365">
    <property type="entry name" value="NA-bd_OB_tRNA"/>
</dbReference>
<dbReference type="Gene3D" id="1.10.10.1600">
    <property type="entry name" value="Bacterial DNA polymerase III alpha subunit, thumb domain"/>
    <property type="match status" value="1"/>
</dbReference>
<dbReference type="InterPro" id="IPR003141">
    <property type="entry name" value="Pol/His_phosphatase_N"/>
</dbReference>
<dbReference type="Gene3D" id="1.10.150.870">
    <property type="match status" value="1"/>
</dbReference>
<name>A0A9D1MMQ8_9FIRM</name>
<dbReference type="Pfam" id="PF14579">
    <property type="entry name" value="HHH_6"/>
    <property type="match status" value="1"/>
</dbReference>
<organism evidence="13 14">
    <name type="scientific">Candidatus Caccalectryoclostridium excrementigallinarum</name>
    <dbReference type="NCBI Taxonomy" id="2840710"/>
    <lineage>
        <taxon>Bacteria</taxon>
        <taxon>Bacillati</taxon>
        <taxon>Bacillota</taxon>
        <taxon>Clostridia</taxon>
        <taxon>Christensenellales</taxon>
        <taxon>Christensenellaceae</taxon>
        <taxon>Christensenellaceae incertae sedis</taxon>
        <taxon>Candidatus Caccalectryoclostridium</taxon>
    </lineage>
</organism>
<dbReference type="InterPro" id="IPR004013">
    <property type="entry name" value="PHP_dom"/>
</dbReference>
<dbReference type="GO" id="GO:0008408">
    <property type="term" value="F:3'-5' exonuclease activity"/>
    <property type="evidence" value="ECO:0007669"/>
    <property type="project" value="InterPro"/>
</dbReference>
<evidence type="ECO:0000256" key="7">
    <source>
        <dbReference type="ARBA" id="ARBA00022705"/>
    </source>
</evidence>
<dbReference type="InterPro" id="IPR004805">
    <property type="entry name" value="DnaE2/DnaE/PolC"/>
</dbReference>
<evidence type="ECO:0000256" key="3">
    <source>
        <dbReference type="ARBA" id="ARBA00012417"/>
    </source>
</evidence>
<accession>A0A9D1MMQ8</accession>
<dbReference type="GO" id="GO:0006260">
    <property type="term" value="P:DNA replication"/>
    <property type="evidence" value="ECO:0007669"/>
    <property type="project" value="UniProtKB-KW"/>
</dbReference>
<comment type="caution">
    <text evidence="13">The sequence shown here is derived from an EMBL/GenBank/DDBJ whole genome shotgun (WGS) entry which is preliminary data.</text>
</comment>
<evidence type="ECO:0000313" key="13">
    <source>
        <dbReference type="EMBL" id="HIU62849.1"/>
    </source>
</evidence>
<keyword evidence="6 13" id="KW-0548">Nucleotidyltransferase</keyword>
<dbReference type="InterPro" id="IPR016195">
    <property type="entry name" value="Pol/histidinol_Pase-like"/>
</dbReference>
<dbReference type="SMART" id="SM00481">
    <property type="entry name" value="POLIIIAc"/>
    <property type="match status" value="1"/>
</dbReference>
<dbReference type="GO" id="GO:0003887">
    <property type="term" value="F:DNA-directed DNA polymerase activity"/>
    <property type="evidence" value="ECO:0007669"/>
    <property type="project" value="UniProtKB-KW"/>
</dbReference>
<comment type="subcellular location">
    <subcellularLocation>
        <location evidence="1">Cytoplasm</location>
    </subcellularLocation>
</comment>
<dbReference type="PANTHER" id="PTHR32294:SF0">
    <property type="entry name" value="DNA POLYMERASE III SUBUNIT ALPHA"/>
    <property type="match status" value="1"/>
</dbReference>
<feature type="compositionally biased region" description="Basic and acidic residues" evidence="11">
    <location>
        <begin position="1"/>
        <end position="22"/>
    </location>
</feature>
<dbReference type="Gene3D" id="3.20.20.140">
    <property type="entry name" value="Metal-dependent hydrolases"/>
    <property type="match status" value="1"/>
</dbReference>
<dbReference type="EMBL" id="DVNJ01000019">
    <property type="protein sequence ID" value="HIU62849.1"/>
    <property type="molecule type" value="Genomic_DNA"/>
</dbReference>
<dbReference type="InterPro" id="IPR040982">
    <property type="entry name" value="DNA_pol3_finger"/>
</dbReference>
<evidence type="ECO:0000259" key="12">
    <source>
        <dbReference type="SMART" id="SM00481"/>
    </source>
</evidence>
<protein>
    <recommendedName>
        <fullName evidence="4">DNA polymerase III subunit alpha</fullName>
        <ecNumber evidence="3">2.7.7.7</ecNumber>
    </recommendedName>
</protein>
<evidence type="ECO:0000256" key="1">
    <source>
        <dbReference type="ARBA" id="ARBA00004496"/>
    </source>
</evidence>